<dbReference type="EMBL" id="GBEZ01004857">
    <property type="protein sequence ID" value="JAC80392.1"/>
    <property type="molecule type" value="Transcribed_RNA"/>
</dbReference>
<sequence>TVLSPSVYRAYPVGLLLLWESFPTSIFCSPCAYKCKIEQGSKTVNPPWTVTDRTYDSFRTYETPSLTWLPLMAREAP</sequence>
<organism evidence="1">
    <name type="scientific">Tetraselmis sp. GSL018</name>
    <dbReference type="NCBI Taxonomy" id="582737"/>
    <lineage>
        <taxon>Eukaryota</taxon>
        <taxon>Viridiplantae</taxon>
        <taxon>Chlorophyta</taxon>
        <taxon>core chlorophytes</taxon>
        <taxon>Chlorodendrophyceae</taxon>
        <taxon>Chlorodendrales</taxon>
        <taxon>Chlorodendraceae</taxon>
        <taxon>Tetraselmis</taxon>
    </lineage>
</organism>
<evidence type="ECO:0000313" key="1">
    <source>
        <dbReference type="EMBL" id="JAC80392.1"/>
    </source>
</evidence>
<reference evidence="1" key="1">
    <citation type="submission" date="2014-05" db="EMBL/GenBank/DDBJ databases">
        <title>The transcriptome of the halophilic microalga Tetraselmis sp. GSL018 isolated from the Great Salt Lake, Utah.</title>
        <authorList>
            <person name="Jinkerson R.E."/>
            <person name="D'Adamo S."/>
            <person name="Posewitz M.C."/>
        </authorList>
    </citation>
    <scope>NUCLEOTIDE SEQUENCE</scope>
    <source>
        <strain evidence="1">GSL018</strain>
    </source>
</reference>
<dbReference type="AlphaFoldDB" id="A0A061S5C7"/>
<proteinExistence type="predicted"/>
<feature type="non-terminal residue" evidence="1">
    <location>
        <position position="1"/>
    </location>
</feature>
<protein>
    <submittedName>
        <fullName evidence="1">Uncharacterized protein</fullName>
    </submittedName>
</protein>
<accession>A0A061S5C7</accession>
<feature type="non-terminal residue" evidence="1">
    <location>
        <position position="77"/>
    </location>
</feature>
<name>A0A061S5C7_9CHLO</name>
<gene>
    <name evidence="1" type="ORF">TSPGSL018_10376</name>
</gene>